<comment type="caution">
    <text evidence="3">The sequence shown here is derived from an EMBL/GenBank/DDBJ whole genome shotgun (WGS) entry which is preliminary data.</text>
</comment>
<name>A0ABR2Z375_9CHLO</name>
<dbReference type="Proteomes" id="UP001491310">
    <property type="component" value="Unassembled WGS sequence"/>
</dbReference>
<proteinExistence type="inferred from homology"/>
<organism evidence="3 4">
    <name type="scientific">Coccomyxa subellipsoidea</name>
    <dbReference type="NCBI Taxonomy" id="248742"/>
    <lineage>
        <taxon>Eukaryota</taxon>
        <taxon>Viridiplantae</taxon>
        <taxon>Chlorophyta</taxon>
        <taxon>core chlorophytes</taxon>
        <taxon>Trebouxiophyceae</taxon>
        <taxon>Trebouxiophyceae incertae sedis</taxon>
        <taxon>Coccomyxaceae</taxon>
        <taxon>Coccomyxa</taxon>
    </lineage>
</organism>
<feature type="compositionally biased region" description="Polar residues" evidence="2">
    <location>
        <begin position="120"/>
        <end position="130"/>
    </location>
</feature>
<gene>
    <name evidence="3" type="ORF">WJX75_003693</name>
</gene>
<protein>
    <submittedName>
        <fullName evidence="3">Uncharacterized protein</fullName>
    </submittedName>
</protein>
<dbReference type="PANTHER" id="PTHR31809">
    <property type="entry name" value="BUD13 HOMOLOG"/>
    <property type="match status" value="1"/>
</dbReference>
<feature type="region of interest" description="Disordered" evidence="2">
    <location>
        <begin position="31"/>
        <end position="279"/>
    </location>
</feature>
<sequence>MFTGLSTLRKTEKKTVEQTAEAKKLQEYLQKYSSGTTDGQEKKKRKKKRVVAASSIRIVDEDNTGFHTAAASRQAQDDDDDDDTPVIANPGEAALAQRLVQREKAGLATQGWSSADAEANGTNGVPSSSGRHAAASDASLPRRRARHETPDASPPRRRQRHDTPDASPPRRPAAQDSGDASPPRRGARHDSPDVPPPRRRARHDTPDTSPPRKPARHDSPDALPPRRPGPQGSPDASPPRRQRESDSDASPPRRGQSSAEAKTKERRMQDGTAAGMITGRELMVEMQKKREAEKERFAKMGAAVTGRNAETVYRDKQSGKRVEGGAAELEALEESRKKPKSEAPAWGGGIAQIREREARAEEMRRDAAKPFARTADDVDIDRAFRERTRFGDPMAHLVARRQKDAPPPPVIPEHMRKLMRKSGFVVPQEVPPHSWLKRNLGPPVNRYGLRPGRHWDGVDRSNGFEANMFKTKNELASRSNEAHMWAQSDM</sequence>
<evidence type="ECO:0000313" key="3">
    <source>
        <dbReference type="EMBL" id="KAK9918386.1"/>
    </source>
</evidence>
<evidence type="ECO:0000256" key="1">
    <source>
        <dbReference type="ARBA" id="ARBA00011069"/>
    </source>
</evidence>
<accession>A0ABR2Z375</accession>
<dbReference type="EMBL" id="JALJOT010000001">
    <property type="protein sequence ID" value="KAK9918386.1"/>
    <property type="molecule type" value="Genomic_DNA"/>
</dbReference>
<evidence type="ECO:0000313" key="4">
    <source>
        <dbReference type="Proteomes" id="UP001491310"/>
    </source>
</evidence>
<dbReference type="InterPro" id="IPR018609">
    <property type="entry name" value="Bud13"/>
</dbReference>
<reference evidence="3 4" key="1">
    <citation type="journal article" date="2024" name="Nat. Commun.">
        <title>Phylogenomics reveals the evolutionary origins of lichenization in chlorophyte algae.</title>
        <authorList>
            <person name="Puginier C."/>
            <person name="Libourel C."/>
            <person name="Otte J."/>
            <person name="Skaloud P."/>
            <person name="Haon M."/>
            <person name="Grisel S."/>
            <person name="Petersen M."/>
            <person name="Berrin J.G."/>
            <person name="Delaux P.M."/>
            <person name="Dal Grande F."/>
            <person name="Keller J."/>
        </authorList>
    </citation>
    <scope>NUCLEOTIDE SEQUENCE [LARGE SCALE GENOMIC DNA]</scope>
    <source>
        <strain evidence="3 4">SAG 216-7</strain>
    </source>
</reference>
<comment type="similarity">
    <text evidence="1">Belongs to the CWC26 family.</text>
</comment>
<dbReference type="InterPro" id="IPR051112">
    <property type="entry name" value="CWC26_splicing_factor"/>
</dbReference>
<keyword evidence="4" id="KW-1185">Reference proteome</keyword>
<dbReference type="PANTHER" id="PTHR31809:SF0">
    <property type="entry name" value="BUD13 HOMOLOG"/>
    <property type="match status" value="1"/>
</dbReference>
<feature type="region of interest" description="Disordered" evidence="2">
    <location>
        <begin position="394"/>
        <end position="413"/>
    </location>
</feature>
<evidence type="ECO:0000256" key="2">
    <source>
        <dbReference type="SAM" id="MobiDB-lite"/>
    </source>
</evidence>
<feature type="region of interest" description="Disordered" evidence="2">
    <location>
        <begin position="332"/>
        <end position="351"/>
    </location>
</feature>
<dbReference type="Pfam" id="PF09736">
    <property type="entry name" value="Bud13"/>
    <property type="match status" value="1"/>
</dbReference>